<dbReference type="InterPro" id="IPR015637">
    <property type="entry name" value="MUG/TDG"/>
</dbReference>
<dbReference type="SMART" id="SM00987">
    <property type="entry name" value="UreE_C"/>
    <property type="match status" value="1"/>
</dbReference>
<dbReference type="Gene3D" id="3.40.470.10">
    <property type="entry name" value="Uracil-DNA glycosylase-like domain"/>
    <property type="match status" value="1"/>
</dbReference>
<sequence>MGFTNAELEAFYGVSLPDLAGPGIRMLLVGINPGLHTAAVQAHFSRRGNRFYPALFRAGILDRIVDASVGFDPADRAHILARGVGITSLVRGATRRADELSESELRTGAVELTERVAALRPAVVAMLGITAYRVAFERKNAVVGRQPESIAGAQLWVVPNPSGLNAHASLAQLAQAYREAAVAAGIPVFTPPAP</sequence>
<dbReference type="Pfam" id="PF03167">
    <property type="entry name" value="UDG"/>
    <property type="match status" value="1"/>
</dbReference>
<dbReference type="Proteomes" id="UP001501004">
    <property type="component" value="Unassembled WGS sequence"/>
</dbReference>
<dbReference type="InterPro" id="IPR036895">
    <property type="entry name" value="Uracil-DNA_glycosylase-like_sf"/>
</dbReference>
<name>A0ABP7FWZ3_9MICO</name>
<protein>
    <submittedName>
        <fullName evidence="5">Mismatch-specific DNA-glycosylase</fullName>
    </submittedName>
</protein>
<dbReference type="PANTHER" id="PTHR12159:SF9">
    <property type="entry name" value="G_T MISMATCH-SPECIFIC THYMINE DNA GLYCOSYLASE"/>
    <property type="match status" value="1"/>
</dbReference>
<evidence type="ECO:0000256" key="3">
    <source>
        <dbReference type="ARBA" id="ARBA00023204"/>
    </source>
</evidence>
<evidence type="ECO:0000259" key="4">
    <source>
        <dbReference type="SMART" id="SM00986"/>
    </source>
</evidence>
<evidence type="ECO:0000256" key="1">
    <source>
        <dbReference type="ARBA" id="ARBA00022763"/>
    </source>
</evidence>
<evidence type="ECO:0000313" key="5">
    <source>
        <dbReference type="EMBL" id="GAA3750502.1"/>
    </source>
</evidence>
<dbReference type="PANTHER" id="PTHR12159">
    <property type="entry name" value="G/T AND G/U MISMATCH-SPECIFIC DNA GLYCOSYLASE"/>
    <property type="match status" value="1"/>
</dbReference>
<dbReference type="RefSeq" id="WP_344757659.1">
    <property type="nucleotide sequence ID" value="NZ_BAABAE010000005.1"/>
</dbReference>
<evidence type="ECO:0000313" key="6">
    <source>
        <dbReference type="Proteomes" id="UP001501004"/>
    </source>
</evidence>
<dbReference type="InterPro" id="IPR005122">
    <property type="entry name" value="Uracil-DNA_glycosylase-like"/>
</dbReference>
<evidence type="ECO:0000256" key="2">
    <source>
        <dbReference type="ARBA" id="ARBA00022801"/>
    </source>
</evidence>
<proteinExistence type="predicted"/>
<keyword evidence="2" id="KW-0378">Hydrolase</keyword>
<keyword evidence="1" id="KW-0227">DNA damage</keyword>
<dbReference type="SMART" id="SM00986">
    <property type="entry name" value="UDG"/>
    <property type="match status" value="1"/>
</dbReference>
<keyword evidence="3" id="KW-0234">DNA repair</keyword>
<dbReference type="EMBL" id="BAABAE010000005">
    <property type="protein sequence ID" value="GAA3750502.1"/>
    <property type="molecule type" value="Genomic_DNA"/>
</dbReference>
<gene>
    <name evidence="5" type="ORF">GCM10022239_27200</name>
</gene>
<comment type="caution">
    <text evidence="5">The sequence shown here is derived from an EMBL/GenBank/DDBJ whole genome shotgun (WGS) entry which is preliminary data.</text>
</comment>
<reference evidence="6" key="1">
    <citation type="journal article" date="2019" name="Int. J. Syst. Evol. Microbiol.">
        <title>The Global Catalogue of Microorganisms (GCM) 10K type strain sequencing project: providing services to taxonomists for standard genome sequencing and annotation.</title>
        <authorList>
            <consortium name="The Broad Institute Genomics Platform"/>
            <consortium name="The Broad Institute Genome Sequencing Center for Infectious Disease"/>
            <person name="Wu L."/>
            <person name="Ma J."/>
        </authorList>
    </citation>
    <scope>NUCLEOTIDE SEQUENCE [LARGE SCALE GENOMIC DNA]</scope>
    <source>
        <strain evidence="6">JCM 16949</strain>
    </source>
</reference>
<feature type="domain" description="Uracil-DNA glycosylase-like" evidence="4">
    <location>
        <begin position="17"/>
        <end position="175"/>
    </location>
</feature>
<organism evidence="5 6">
    <name type="scientific">Leifsonella bigeumensis</name>
    <dbReference type="NCBI Taxonomy" id="433643"/>
    <lineage>
        <taxon>Bacteria</taxon>
        <taxon>Bacillati</taxon>
        <taxon>Actinomycetota</taxon>
        <taxon>Actinomycetes</taxon>
        <taxon>Micrococcales</taxon>
        <taxon>Microbacteriaceae</taxon>
        <taxon>Leifsonella</taxon>
    </lineage>
</organism>
<dbReference type="SUPFAM" id="SSF52141">
    <property type="entry name" value="Uracil-DNA glycosylase-like"/>
    <property type="match status" value="1"/>
</dbReference>
<keyword evidence="6" id="KW-1185">Reference proteome</keyword>
<accession>A0ABP7FWZ3</accession>
<dbReference type="CDD" id="cd10028">
    <property type="entry name" value="UDG-F2_TDG_MUG"/>
    <property type="match status" value="1"/>
</dbReference>